<dbReference type="PANTHER" id="PTHR48105">
    <property type="entry name" value="THIOREDOXIN REDUCTASE 1-RELATED-RELATED"/>
    <property type="match status" value="1"/>
</dbReference>
<reference evidence="4 5" key="1">
    <citation type="journal article" date="2016" name="Nat. Commun.">
        <title>Thousands of microbial genomes shed light on interconnected biogeochemical processes in an aquifer system.</title>
        <authorList>
            <person name="Anantharaman K."/>
            <person name="Brown C.T."/>
            <person name="Hug L.A."/>
            <person name="Sharon I."/>
            <person name="Castelle C.J."/>
            <person name="Probst A.J."/>
            <person name="Thomas B.C."/>
            <person name="Singh A."/>
            <person name="Wilkins M.J."/>
            <person name="Karaoz U."/>
            <person name="Brodie E.L."/>
            <person name="Williams K.H."/>
            <person name="Hubbard S.S."/>
            <person name="Banfield J.F."/>
        </authorList>
    </citation>
    <scope>NUCLEOTIDE SEQUENCE [LARGE SCALE GENOMIC DNA]</scope>
</reference>
<evidence type="ECO:0000313" key="4">
    <source>
        <dbReference type="EMBL" id="OGN06809.1"/>
    </source>
</evidence>
<accession>A0A1F8F3G6</accession>
<dbReference type="InterPro" id="IPR050097">
    <property type="entry name" value="Ferredoxin-NADP_redctase_2"/>
</dbReference>
<dbReference type="AlphaFoldDB" id="A0A1F8F3G6"/>
<proteinExistence type="predicted"/>
<dbReference type="GO" id="GO:0016491">
    <property type="term" value="F:oxidoreductase activity"/>
    <property type="evidence" value="ECO:0007669"/>
    <property type="project" value="UniProtKB-KW"/>
</dbReference>
<dbReference type="Gene3D" id="3.50.50.60">
    <property type="entry name" value="FAD/NAD(P)-binding domain"/>
    <property type="match status" value="2"/>
</dbReference>
<keyword evidence="2" id="KW-0560">Oxidoreductase</keyword>
<dbReference type="EMBL" id="MGJN01000014">
    <property type="protein sequence ID" value="OGN06809.1"/>
    <property type="molecule type" value="Genomic_DNA"/>
</dbReference>
<gene>
    <name evidence="4" type="ORF">A3B86_02840</name>
</gene>
<evidence type="ECO:0000313" key="5">
    <source>
        <dbReference type="Proteomes" id="UP000176834"/>
    </source>
</evidence>
<dbReference type="InterPro" id="IPR023753">
    <property type="entry name" value="FAD/NAD-binding_dom"/>
</dbReference>
<dbReference type="Pfam" id="PF07992">
    <property type="entry name" value="Pyr_redox_2"/>
    <property type="match status" value="1"/>
</dbReference>
<protein>
    <recommendedName>
        <fullName evidence="3">FAD/NAD(P)-binding domain-containing protein</fullName>
    </recommendedName>
</protein>
<dbReference type="Proteomes" id="UP000176834">
    <property type="component" value="Unassembled WGS sequence"/>
</dbReference>
<evidence type="ECO:0000256" key="1">
    <source>
        <dbReference type="ARBA" id="ARBA00022630"/>
    </source>
</evidence>
<evidence type="ECO:0000256" key="2">
    <source>
        <dbReference type="ARBA" id="ARBA00023002"/>
    </source>
</evidence>
<keyword evidence="1" id="KW-0285">Flavoprotein</keyword>
<comment type="caution">
    <text evidence="4">The sequence shown here is derived from an EMBL/GenBank/DDBJ whole genome shotgun (WGS) entry which is preliminary data.</text>
</comment>
<evidence type="ECO:0000259" key="3">
    <source>
        <dbReference type="Pfam" id="PF07992"/>
    </source>
</evidence>
<name>A0A1F8F3G6_9BACT</name>
<dbReference type="PRINTS" id="PR00368">
    <property type="entry name" value="FADPNR"/>
</dbReference>
<dbReference type="PRINTS" id="PR00469">
    <property type="entry name" value="PNDRDTASEII"/>
</dbReference>
<dbReference type="SUPFAM" id="SSF51905">
    <property type="entry name" value="FAD/NAD(P)-binding domain"/>
    <property type="match status" value="1"/>
</dbReference>
<organism evidence="4 5">
    <name type="scientific">Candidatus Yanofskybacteria bacterium RIFCSPHIGHO2_02_FULL_38_22b</name>
    <dbReference type="NCBI Taxonomy" id="1802673"/>
    <lineage>
        <taxon>Bacteria</taxon>
        <taxon>Candidatus Yanofskyibacteriota</taxon>
    </lineage>
</organism>
<sequence>MFDLLIIGGSAAATTAGIYGIRRGLNLKIITKDFGGEVATSGEIGNWPGDGNTDGITLSDKFKKHLEYYKVDIEEGVWVNKITKQEDGTFCVSTKKGNETEKAADKVPNGNESALKCDYIAKAVIVATGVHPRELGITGEKEFRNKGVSYCSTCDMPLFTSKTVTVIGGGNSALESALMGVDIAKKVYVINKNPAFKGDDVLIKKLSFQPKDKVEIIYEAGTKEFVGDKFLAGIKYIDKEGKEYEIQTDGAFVHIGMVPNSGIAPDNVEKNPFGEIKVNTRCETNIPGLYAAGDVSDVPFKQIVIAAGQGCLATLSAVQYLNQLSK</sequence>
<feature type="domain" description="FAD/NAD(P)-binding" evidence="3">
    <location>
        <begin position="2"/>
        <end position="310"/>
    </location>
</feature>
<dbReference type="InterPro" id="IPR036188">
    <property type="entry name" value="FAD/NAD-bd_sf"/>
</dbReference>